<reference evidence="19" key="1">
    <citation type="submission" date="2021-01" db="EMBL/GenBank/DDBJ databases">
        <authorList>
            <consortium name="Genoscope - CEA"/>
            <person name="William W."/>
        </authorList>
    </citation>
    <scope>NUCLEOTIDE SEQUENCE</scope>
</reference>
<evidence type="ECO:0000313" key="20">
    <source>
        <dbReference type="Proteomes" id="UP000688137"/>
    </source>
</evidence>
<sequence length="368" mass="43475">MINQLNQQLERVDDLKSADICAEFEFENMPREILGRGTYGKVYKMKSKFDNQYYAVKCIKKQNEKEGFPITSLREIKFLTTLDQENVIKIKQIYTRVKKNKKNIKTIKTYCAMDLMANDFWKILFRNEQQKFYFTTNQIRSILYQCFKGLQYIHSQKIIHRDIKSANILVNEEGIVKIADFGLAKFCPKIEGVKKTPTVVTLGYRAPEVLLTRGQYSFQLDVWSMGCFAAELNFNRPLFKAKDEAQQIQQIFEKCGTPTAETWPEIMKSDYFVKLNPQRCDRKFISSIRNMNMAFDDELLDLLDKIFVLNPNVRLTVEQVLQHPFFTNHNLELCFDQFKEFILKRNITQEKVVTRVYKPIQEEIQFVI</sequence>
<evidence type="ECO:0000256" key="12">
    <source>
        <dbReference type="ARBA" id="ARBA00042858"/>
    </source>
</evidence>
<dbReference type="GO" id="GO:0005524">
    <property type="term" value="F:ATP binding"/>
    <property type="evidence" value="ECO:0007669"/>
    <property type="project" value="UniProtKB-UniRule"/>
</dbReference>
<dbReference type="PROSITE" id="PS50011">
    <property type="entry name" value="PROTEIN_KINASE_DOM"/>
    <property type="match status" value="1"/>
</dbReference>
<dbReference type="PROSITE" id="PS00108">
    <property type="entry name" value="PROTEIN_KINASE_ST"/>
    <property type="match status" value="1"/>
</dbReference>
<keyword evidence="4 17" id="KW-0723">Serine/threonine-protein kinase</keyword>
<evidence type="ECO:0000256" key="3">
    <source>
        <dbReference type="ARBA" id="ARBA00012425"/>
    </source>
</evidence>
<name>A0A8S1JUH7_PARPR</name>
<dbReference type="Pfam" id="PF00069">
    <property type="entry name" value="Pkinase"/>
    <property type="match status" value="1"/>
</dbReference>
<comment type="subunit">
    <text evidence="9">May form a complex composed of at least the catalytic subunit CRK2 and a cyclin.</text>
</comment>
<dbReference type="SMART" id="SM00220">
    <property type="entry name" value="S_TKc"/>
    <property type="match status" value="1"/>
</dbReference>
<evidence type="ECO:0000256" key="4">
    <source>
        <dbReference type="ARBA" id="ARBA00022527"/>
    </source>
</evidence>
<keyword evidence="8 16" id="KW-0067">ATP-binding</keyword>
<accession>A0A8S1JUH7</accession>
<dbReference type="InterPro" id="IPR017441">
    <property type="entry name" value="Protein_kinase_ATP_BS"/>
</dbReference>
<feature type="binding site" evidence="16">
    <location>
        <position position="61"/>
    </location>
    <ligand>
        <name>ATP</name>
        <dbReference type="ChEBI" id="CHEBI:30616"/>
    </ligand>
</feature>
<keyword evidence="6 16" id="KW-0547">Nucleotide-binding</keyword>
<gene>
    <name evidence="19" type="ORF">PPRIM_AZ9-3.1.T0100360</name>
</gene>
<dbReference type="GO" id="GO:0008353">
    <property type="term" value="F:RNA polymerase II CTD heptapeptide repeat kinase activity"/>
    <property type="evidence" value="ECO:0007669"/>
    <property type="project" value="UniProtKB-EC"/>
</dbReference>
<evidence type="ECO:0000256" key="9">
    <source>
        <dbReference type="ARBA" id="ARBA00038543"/>
    </source>
</evidence>
<dbReference type="FunFam" id="3.30.200.20:FF:001219">
    <property type="entry name" value="Eukaryotic translation initiation factor 2-alpha kinase 3"/>
    <property type="match status" value="1"/>
</dbReference>
<organism evidence="19 20">
    <name type="scientific">Paramecium primaurelia</name>
    <dbReference type="NCBI Taxonomy" id="5886"/>
    <lineage>
        <taxon>Eukaryota</taxon>
        <taxon>Sar</taxon>
        <taxon>Alveolata</taxon>
        <taxon>Ciliophora</taxon>
        <taxon>Intramacronucleata</taxon>
        <taxon>Oligohymenophorea</taxon>
        <taxon>Peniculida</taxon>
        <taxon>Parameciidae</taxon>
        <taxon>Paramecium</taxon>
    </lineage>
</organism>
<dbReference type="OMA" id="CPKIEGV"/>
<dbReference type="EMBL" id="CAJJDM010000007">
    <property type="protein sequence ID" value="CAD8046454.1"/>
    <property type="molecule type" value="Genomic_DNA"/>
</dbReference>
<dbReference type="InterPro" id="IPR008271">
    <property type="entry name" value="Ser/Thr_kinase_AS"/>
</dbReference>
<dbReference type="PANTHER" id="PTHR24056:SF495">
    <property type="entry name" value="CYCLIN-DEPENDENT KINASE 8-RELATED"/>
    <property type="match status" value="1"/>
</dbReference>
<evidence type="ECO:0000256" key="8">
    <source>
        <dbReference type="ARBA" id="ARBA00022840"/>
    </source>
</evidence>
<protein>
    <recommendedName>
        <fullName evidence="10">Cyclin-dependent kinase 2 homolog</fullName>
        <ecNumber evidence="3">2.7.11.22</ecNumber>
        <ecNumber evidence="2">2.7.11.23</ecNumber>
    </recommendedName>
    <alternativeName>
        <fullName evidence="11">Cell division control protein 2 homolog</fullName>
    </alternativeName>
    <alternativeName>
        <fullName evidence="12">cdc2-related kinase 2</fullName>
    </alternativeName>
</protein>
<evidence type="ECO:0000256" key="17">
    <source>
        <dbReference type="RuleBase" id="RU000304"/>
    </source>
</evidence>
<dbReference type="GO" id="GO:0004693">
    <property type="term" value="F:cyclin-dependent protein serine/threonine kinase activity"/>
    <property type="evidence" value="ECO:0007669"/>
    <property type="project" value="UniProtKB-EC"/>
</dbReference>
<evidence type="ECO:0000256" key="5">
    <source>
        <dbReference type="ARBA" id="ARBA00022679"/>
    </source>
</evidence>
<dbReference type="InterPro" id="IPR000719">
    <property type="entry name" value="Prot_kinase_dom"/>
</dbReference>
<comment type="catalytic activity">
    <reaction evidence="14">
        <text>L-seryl-[protein] + ATP = O-phospho-L-seryl-[protein] + ADP + H(+)</text>
        <dbReference type="Rhea" id="RHEA:17989"/>
        <dbReference type="Rhea" id="RHEA-COMP:9863"/>
        <dbReference type="Rhea" id="RHEA-COMP:11604"/>
        <dbReference type="ChEBI" id="CHEBI:15378"/>
        <dbReference type="ChEBI" id="CHEBI:29999"/>
        <dbReference type="ChEBI" id="CHEBI:30616"/>
        <dbReference type="ChEBI" id="CHEBI:83421"/>
        <dbReference type="ChEBI" id="CHEBI:456216"/>
        <dbReference type="EC" id="2.7.11.22"/>
    </reaction>
</comment>
<dbReference type="PROSITE" id="PS00107">
    <property type="entry name" value="PROTEIN_KINASE_ATP"/>
    <property type="match status" value="1"/>
</dbReference>
<evidence type="ECO:0000256" key="15">
    <source>
        <dbReference type="ARBA" id="ARBA00049280"/>
    </source>
</evidence>
<dbReference type="AlphaFoldDB" id="A0A8S1JUH7"/>
<dbReference type="EC" id="2.7.11.23" evidence="2"/>
<evidence type="ECO:0000256" key="6">
    <source>
        <dbReference type="ARBA" id="ARBA00022741"/>
    </source>
</evidence>
<evidence type="ECO:0000256" key="13">
    <source>
        <dbReference type="ARBA" id="ARBA00047811"/>
    </source>
</evidence>
<keyword evidence="5" id="KW-0808">Transferase</keyword>
<dbReference type="GO" id="GO:0016592">
    <property type="term" value="C:mediator complex"/>
    <property type="evidence" value="ECO:0007669"/>
    <property type="project" value="TreeGrafter"/>
</dbReference>
<keyword evidence="20" id="KW-1185">Reference proteome</keyword>
<proteinExistence type="inferred from homology"/>
<evidence type="ECO:0000256" key="2">
    <source>
        <dbReference type="ARBA" id="ARBA00012409"/>
    </source>
</evidence>
<dbReference type="InterPro" id="IPR050108">
    <property type="entry name" value="CDK"/>
</dbReference>
<keyword evidence="7" id="KW-0418">Kinase</keyword>
<evidence type="ECO:0000256" key="16">
    <source>
        <dbReference type="PROSITE-ProRule" id="PRU10141"/>
    </source>
</evidence>
<evidence type="ECO:0000256" key="14">
    <source>
        <dbReference type="ARBA" id="ARBA00048367"/>
    </source>
</evidence>
<evidence type="ECO:0000256" key="11">
    <source>
        <dbReference type="ARBA" id="ARBA00041902"/>
    </source>
</evidence>
<evidence type="ECO:0000256" key="7">
    <source>
        <dbReference type="ARBA" id="ARBA00022777"/>
    </source>
</evidence>
<evidence type="ECO:0000256" key="10">
    <source>
        <dbReference type="ARBA" id="ARBA00039612"/>
    </source>
</evidence>
<evidence type="ECO:0000259" key="18">
    <source>
        <dbReference type="PROSITE" id="PS50011"/>
    </source>
</evidence>
<dbReference type="FunFam" id="1.10.510.10:FF:000624">
    <property type="entry name" value="Mitogen-activated protein kinase"/>
    <property type="match status" value="1"/>
</dbReference>
<comment type="similarity">
    <text evidence="1">Belongs to the protein kinase superfamily. CMGC Ser/Thr protein kinase family. CDC2/CDKX subfamily.</text>
</comment>
<feature type="domain" description="Protein kinase" evidence="18">
    <location>
        <begin position="28"/>
        <end position="326"/>
    </location>
</feature>
<dbReference type="Proteomes" id="UP000688137">
    <property type="component" value="Unassembled WGS sequence"/>
</dbReference>
<evidence type="ECO:0000256" key="1">
    <source>
        <dbReference type="ARBA" id="ARBA00006485"/>
    </source>
</evidence>
<dbReference type="PANTHER" id="PTHR24056">
    <property type="entry name" value="CELL DIVISION PROTEIN KINASE"/>
    <property type="match status" value="1"/>
</dbReference>
<comment type="catalytic activity">
    <reaction evidence="13">
        <text>L-threonyl-[protein] + ATP = O-phospho-L-threonyl-[protein] + ADP + H(+)</text>
        <dbReference type="Rhea" id="RHEA:46608"/>
        <dbReference type="Rhea" id="RHEA-COMP:11060"/>
        <dbReference type="Rhea" id="RHEA-COMP:11605"/>
        <dbReference type="ChEBI" id="CHEBI:15378"/>
        <dbReference type="ChEBI" id="CHEBI:30013"/>
        <dbReference type="ChEBI" id="CHEBI:30616"/>
        <dbReference type="ChEBI" id="CHEBI:61977"/>
        <dbReference type="ChEBI" id="CHEBI:456216"/>
        <dbReference type="EC" id="2.7.11.22"/>
    </reaction>
</comment>
<comment type="catalytic activity">
    <reaction evidence="15">
        <text>[DNA-directed RNA polymerase] + ATP = phospho-[DNA-directed RNA polymerase] + ADP + H(+)</text>
        <dbReference type="Rhea" id="RHEA:10216"/>
        <dbReference type="Rhea" id="RHEA-COMP:11321"/>
        <dbReference type="Rhea" id="RHEA-COMP:11322"/>
        <dbReference type="ChEBI" id="CHEBI:15378"/>
        <dbReference type="ChEBI" id="CHEBI:30616"/>
        <dbReference type="ChEBI" id="CHEBI:43176"/>
        <dbReference type="ChEBI" id="CHEBI:68546"/>
        <dbReference type="ChEBI" id="CHEBI:456216"/>
        <dbReference type="EC" id="2.7.11.23"/>
    </reaction>
</comment>
<dbReference type="EC" id="2.7.11.22" evidence="3"/>
<evidence type="ECO:0000313" key="19">
    <source>
        <dbReference type="EMBL" id="CAD8046454.1"/>
    </source>
</evidence>
<comment type="caution">
    <text evidence="19">The sequence shown here is derived from an EMBL/GenBank/DDBJ whole genome shotgun (WGS) entry which is preliminary data.</text>
</comment>